<dbReference type="CDD" id="cd06222">
    <property type="entry name" value="RNase_H_like"/>
    <property type="match status" value="1"/>
</dbReference>
<proteinExistence type="predicted"/>
<name>A0A2I4HA31_JUGRE</name>
<dbReference type="Proteomes" id="UP000235220">
    <property type="component" value="Chromosome 6"/>
</dbReference>
<keyword evidence="2" id="KW-1185">Reference proteome</keyword>
<dbReference type="InterPro" id="IPR002156">
    <property type="entry name" value="RNaseH_domain"/>
</dbReference>
<evidence type="ECO:0000313" key="4">
    <source>
        <dbReference type="RefSeq" id="XP_035546545.1"/>
    </source>
</evidence>
<dbReference type="Pfam" id="PF13456">
    <property type="entry name" value="RVT_3"/>
    <property type="match status" value="1"/>
</dbReference>
<dbReference type="KEGG" id="jre:109014961"/>
<dbReference type="InterPro" id="IPR044730">
    <property type="entry name" value="RNase_H-like_dom_plant"/>
</dbReference>
<feature type="domain" description="RNase H type-1" evidence="1">
    <location>
        <begin position="2"/>
        <end position="99"/>
    </location>
</feature>
<dbReference type="GO" id="GO:0004523">
    <property type="term" value="F:RNA-DNA hybrid ribonuclease activity"/>
    <property type="evidence" value="ECO:0007669"/>
    <property type="project" value="InterPro"/>
</dbReference>
<organism evidence="2 3">
    <name type="scientific">Juglans regia</name>
    <name type="common">English walnut</name>
    <dbReference type="NCBI Taxonomy" id="51240"/>
    <lineage>
        <taxon>Eukaryota</taxon>
        <taxon>Viridiplantae</taxon>
        <taxon>Streptophyta</taxon>
        <taxon>Embryophyta</taxon>
        <taxon>Tracheophyta</taxon>
        <taxon>Spermatophyta</taxon>
        <taxon>Magnoliopsida</taxon>
        <taxon>eudicotyledons</taxon>
        <taxon>Gunneridae</taxon>
        <taxon>Pentapetalae</taxon>
        <taxon>rosids</taxon>
        <taxon>fabids</taxon>
        <taxon>Fagales</taxon>
        <taxon>Juglandaceae</taxon>
        <taxon>Juglans</taxon>
    </lineage>
</organism>
<dbReference type="GeneID" id="109014961"/>
<dbReference type="RefSeq" id="XP_018853000.1">
    <property type="nucleotide sequence ID" value="XM_018997455.1"/>
</dbReference>
<dbReference type="Gramene" id="Jr06_07740_p1">
    <property type="protein sequence ID" value="cds.Jr06_07740_p1"/>
    <property type="gene ID" value="Jr06_07740"/>
</dbReference>
<evidence type="ECO:0000313" key="3">
    <source>
        <dbReference type="RefSeq" id="XP_018853000.1"/>
    </source>
</evidence>
<dbReference type="KEGG" id="jre:118348607"/>
<evidence type="ECO:0000259" key="1">
    <source>
        <dbReference type="Pfam" id="PF13456"/>
    </source>
</evidence>
<dbReference type="PANTHER" id="PTHR47723:SF19">
    <property type="entry name" value="POLYNUCLEOTIDYL TRANSFERASE, RIBONUCLEASE H-LIKE SUPERFAMILY PROTEIN"/>
    <property type="match status" value="1"/>
</dbReference>
<sequence>MHGRLLLAFAKNLGYGNSTYAELRALLEGVKHCKKMNFSAVDIEMDSKVILTWLDKNRCGSWYLEDFWEELQLQLIAMDVRFMHIHREGNAAADWLARRGATDGDVEWQSMGEVAPLLRGLLRVDKWGLPSIRRKK</sequence>
<dbReference type="GO" id="GO:0003676">
    <property type="term" value="F:nucleic acid binding"/>
    <property type="evidence" value="ECO:0007669"/>
    <property type="project" value="InterPro"/>
</dbReference>
<dbReference type="PANTHER" id="PTHR47723">
    <property type="entry name" value="OS05G0353850 PROTEIN"/>
    <property type="match status" value="1"/>
</dbReference>
<gene>
    <name evidence="3" type="primary">LOC109014961</name>
    <name evidence="4" type="synonym">LOC118348607</name>
</gene>
<dbReference type="AlphaFoldDB" id="A0A2I4HA31"/>
<dbReference type="RefSeq" id="XP_035546545.1">
    <property type="nucleotide sequence ID" value="XM_035690652.1"/>
</dbReference>
<protein>
    <submittedName>
        <fullName evidence="3">Uncharacterized protein LOC109014961</fullName>
    </submittedName>
    <submittedName>
        <fullName evidence="4">Uncharacterized protein LOC118348607</fullName>
    </submittedName>
</protein>
<dbReference type="InterPro" id="IPR036397">
    <property type="entry name" value="RNaseH_sf"/>
</dbReference>
<dbReference type="Gene3D" id="3.30.420.10">
    <property type="entry name" value="Ribonuclease H-like superfamily/Ribonuclease H"/>
    <property type="match status" value="1"/>
</dbReference>
<reference evidence="3 4" key="1">
    <citation type="submission" date="2025-04" db="UniProtKB">
        <authorList>
            <consortium name="RefSeq"/>
        </authorList>
    </citation>
    <scope>IDENTIFICATION</scope>
    <source>
        <tissue evidence="3 4">Leaves</tissue>
    </source>
</reference>
<dbReference type="SUPFAM" id="SSF53098">
    <property type="entry name" value="Ribonuclease H-like"/>
    <property type="match status" value="1"/>
</dbReference>
<evidence type="ECO:0000313" key="2">
    <source>
        <dbReference type="Proteomes" id="UP000235220"/>
    </source>
</evidence>
<dbReference type="InterPro" id="IPR012337">
    <property type="entry name" value="RNaseH-like_sf"/>
</dbReference>
<dbReference type="InterPro" id="IPR053151">
    <property type="entry name" value="RNase_H-like"/>
</dbReference>
<dbReference type="OrthoDB" id="1680966at2759"/>
<accession>A0A2I4HA31</accession>
<dbReference type="STRING" id="51240.A0A2I4HA31"/>